<sequence>MYGRTSIPALLVLSCEFTHSNQHDEEVASIYHAYSLLLFSQLQAIYASTCGKTFCRVGHYLTPRKSLNSKRITRKLMRLDRLQVSTSPSSQADMSPKVMARPPHIASFLRHTFRSESSGPTASFELLTTFALSLRTRLTVLCRASYDGLRGIKIFDSSVQPCKYSQAMLFSLSRTLRGSERPFEVPSRVLQRTSSSFINDPPGSRYLVILTRDHDIPSPAPTASGKRTYLLSYLHSLYCRLLPKALISTKMVPVQPESIRRYYSVVGGNRAGLQNLLCLGHGMEQVAEQVSDKTQKRRLPEI</sequence>
<accession>A0AAD4HL73</accession>
<dbReference type="PROSITE" id="PS51257">
    <property type="entry name" value="PROKAR_LIPOPROTEIN"/>
    <property type="match status" value="1"/>
</dbReference>
<dbReference type="RefSeq" id="XP_041226143.1">
    <property type="nucleotide sequence ID" value="XM_041371247.1"/>
</dbReference>
<name>A0AAD4HL73_9AGAM</name>
<dbReference type="AlphaFoldDB" id="A0AAD4HL73"/>
<organism evidence="1 2">
    <name type="scientific">Suillus fuscotomentosus</name>
    <dbReference type="NCBI Taxonomy" id="1912939"/>
    <lineage>
        <taxon>Eukaryota</taxon>
        <taxon>Fungi</taxon>
        <taxon>Dikarya</taxon>
        <taxon>Basidiomycota</taxon>
        <taxon>Agaricomycotina</taxon>
        <taxon>Agaricomycetes</taxon>
        <taxon>Agaricomycetidae</taxon>
        <taxon>Boletales</taxon>
        <taxon>Suillineae</taxon>
        <taxon>Suillaceae</taxon>
        <taxon>Suillus</taxon>
    </lineage>
</organism>
<gene>
    <name evidence="1" type="ORF">F5891DRAFT_298760</name>
</gene>
<proteinExistence type="predicted"/>
<protein>
    <submittedName>
        <fullName evidence="1">Uncharacterized protein</fullName>
    </submittedName>
</protein>
<reference evidence="1" key="1">
    <citation type="journal article" date="2020" name="New Phytol.">
        <title>Comparative genomics reveals dynamic genome evolution in host specialist ectomycorrhizal fungi.</title>
        <authorList>
            <person name="Lofgren L.A."/>
            <person name="Nguyen N.H."/>
            <person name="Vilgalys R."/>
            <person name="Ruytinx J."/>
            <person name="Liao H.L."/>
            <person name="Branco S."/>
            <person name="Kuo A."/>
            <person name="LaButti K."/>
            <person name="Lipzen A."/>
            <person name="Andreopoulos W."/>
            <person name="Pangilinan J."/>
            <person name="Riley R."/>
            <person name="Hundley H."/>
            <person name="Na H."/>
            <person name="Barry K."/>
            <person name="Grigoriev I.V."/>
            <person name="Stajich J.E."/>
            <person name="Kennedy P.G."/>
        </authorList>
    </citation>
    <scope>NUCLEOTIDE SEQUENCE</scope>
    <source>
        <strain evidence="1">FC203</strain>
    </source>
</reference>
<evidence type="ECO:0000313" key="1">
    <source>
        <dbReference type="EMBL" id="KAG1900567.1"/>
    </source>
</evidence>
<dbReference type="Proteomes" id="UP001195769">
    <property type="component" value="Unassembled WGS sequence"/>
</dbReference>
<evidence type="ECO:0000313" key="2">
    <source>
        <dbReference type="Proteomes" id="UP001195769"/>
    </source>
</evidence>
<keyword evidence="2" id="KW-1185">Reference proteome</keyword>
<dbReference type="GeneID" id="64665545"/>
<dbReference type="EMBL" id="JABBWK010000026">
    <property type="protein sequence ID" value="KAG1900567.1"/>
    <property type="molecule type" value="Genomic_DNA"/>
</dbReference>
<comment type="caution">
    <text evidence="1">The sequence shown here is derived from an EMBL/GenBank/DDBJ whole genome shotgun (WGS) entry which is preliminary data.</text>
</comment>